<comment type="caution">
    <text evidence="1">The sequence shown here is derived from an EMBL/GenBank/DDBJ whole genome shotgun (WGS) entry which is preliminary data.</text>
</comment>
<reference evidence="1" key="1">
    <citation type="journal article" date="2015" name="Nature">
        <title>Complex archaea that bridge the gap between prokaryotes and eukaryotes.</title>
        <authorList>
            <person name="Spang A."/>
            <person name="Saw J.H."/>
            <person name="Jorgensen S.L."/>
            <person name="Zaremba-Niedzwiedzka K."/>
            <person name="Martijn J."/>
            <person name="Lind A.E."/>
            <person name="van Eijk R."/>
            <person name="Schleper C."/>
            <person name="Guy L."/>
            <person name="Ettema T.J."/>
        </authorList>
    </citation>
    <scope>NUCLEOTIDE SEQUENCE</scope>
</reference>
<dbReference type="AlphaFoldDB" id="A0A0F9IL94"/>
<dbReference type="SUPFAM" id="SSF52540">
    <property type="entry name" value="P-loop containing nucleoside triphosphate hydrolases"/>
    <property type="match status" value="1"/>
</dbReference>
<accession>A0A0F9IL94</accession>
<proteinExistence type="predicted"/>
<dbReference type="InterPro" id="IPR027417">
    <property type="entry name" value="P-loop_NTPase"/>
</dbReference>
<dbReference type="Gene3D" id="3.40.50.300">
    <property type="entry name" value="P-loop containing nucleotide triphosphate hydrolases"/>
    <property type="match status" value="1"/>
</dbReference>
<gene>
    <name evidence="1" type="ORF">LCGC14_1863500</name>
</gene>
<dbReference type="EMBL" id="LAZR01018894">
    <property type="protein sequence ID" value="KKL94555.1"/>
    <property type="molecule type" value="Genomic_DNA"/>
</dbReference>
<evidence type="ECO:0008006" key="2">
    <source>
        <dbReference type="Google" id="ProtNLM"/>
    </source>
</evidence>
<protein>
    <recommendedName>
        <fullName evidence="2">Sulfotransferase domain-containing protein</fullName>
    </recommendedName>
</protein>
<sequence>MSLTGLLNSQPDSNITHENLPIPWFNEPNVAGQMIEQLLKREAAIIGDVGYYWLNQVNHLLEHVPQAKFICLKRARQEVIESTWAHSRGLNVHPTDPWYRMYPLYNTDRKTAIGLMWDDYCTISEKLQEKYPEHFKILDTDSLNTQVGVETILDFAEVPKEEQVIQIGVRLNKRRQ</sequence>
<name>A0A0F9IL94_9ZZZZ</name>
<organism evidence="1">
    <name type="scientific">marine sediment metagenome</name>
    <dbReference type="NCBI Taxonomy" id="412755"/>
    <lineage>
        <taxon>unclassified sequences</taxon>
        <taxon>metagenomes</taxon>
        <taxon>ecological metagenomes</taxon>
    </lineage>
</organism>
<evidence type="ECO:0000313" key="1">
    <source>
        <dbReference type="EMBL" id="KKL94555.1"/>
    </source>
</evidence>